<keyword evidence="1" id="KW-0812">Transmembrane</keyword>
<organism evidence="2">
    <name type="scientific">Nocardia farcinica</name>
    <dbReference type="NCBI Taxonomy" id="37329"/>
    <lineage>
        <taxon>Bacteria</taxon>
        <taxon>Bacillati</taxon>
        <taxon>Actinomycetota</taxon>
        <taxon>Actinomycetes</taxon>
        <taxon>Mycobacteriales</taxon>
        <taxon>Nocardiaceae</taxon>
        <taxon>Nocardia</taxon>
    </lineage>
</organism>
<name>A0A449GDF0_NOCFR</name>
<accession>A0A449GDF0</accession>
<dbReference type="AlphaFoldDB" id="A0A449GDF0"/>
<evidence type="ECO:0000256" key="1">
    <source>
        <dbReference type="SAM" id="Phobius"/>
    </source>
</evidence>
<dbReference type="RefSeq" id="WP_212735029.1">
    <property type="nucleotide sequence ID" value="NZ_CAACYE020000001.1"/>
</dbReference>
<feature type="transmembrane region" description="Helical" evidence="1">
    <location>
        <begin position="20"/>
        <end position="40"/>
    </location>
</feature>
<evidence type="ECO:0000313" key="2">
    <source>
        <dbReference type="EMBL" id="VFA83580.1"/>
    </source>
</evidence>
<keyword evidence="1" id="KW-1133">Transmembrane helix</keyword>
<gene>
    <name evidence="2" type="ORF">NCTC1935_01405</name>
</gene>
<proteinExistence type="predicted"/>
<protein>
    <submittedName>
        <fullName evidence="2">Uncharacterized protein</fullName>
    </submittedName>
</protein>
<reference evidence="2" key="1">
    <citation type="submission" date="2019-02" db="EMBL/GenBank/DDBJ databases">
        <authorList>
            <consortium name="Pathogen Informatics"/>
        </authorList>
    </citation>
    <scope>NUCLEOTIDE SEQUENCE</scope>
    <source>
        <strain evidence="2">3012STDY6733949</strain>
    </source>
</reference>
<sequence length="53" mass="5338">MAPLGRFTWGGAHPRVLPAGLRVAAVVSILIYAVMAALALDRAGAVALLVALG</sequence>
<keyword evidence="1" id="KW-0472">Membrane</keyword>
<dbReference type="EMBL" id="CAACYE010000005">
    <property type="protein sequence ID" value="VFA83580.1"/>
    <property type="molecule type" value="Genomic_DNA"/>
</dbReference>